<evidence type="ECO:0000313" key="2">
    <source>
        <dbReference type="Proteomes" id="UP000837857"/>
    </source>
</evidence>
<accession>A0ABN8J2A7</accession>
<sequence length="71" mass="7410">MAGAALASILYLYKPIYSTPAPLFRQSAPPFGRAFDVATMIVSMALAKLEILPPATVATPNATTNGEGTKI</sequence>
<proteinExistence type="predicted"/>
<protein>
    <submittedName>
        <fullName evidence="1">Uncharacterized protein</fullName>
    </submittedName>
</protein>
<feature type="non-terminal residue" evidence="1">
    <location>
        <position position="71"/>
    </location>
</feature>
<name>A0ABN8J2A7_9NEOP</name>
<keyword evidence="2" id="KW-1185">Reference proteome</keyword>
<dbReference type="EMBL" id="OW152818">
    <property type="protein sequence ID" value="CAH2071482.1"/>
    <property type="molecule type" value="Genomic_DNA"/>
</dbReference>
<gene>
    <name evidence="1" type="ORF">IPOD504_LOCUS15140</name>
</gene>
<evidence type="ECO:0000313" key="1">
    <source>
        <dbReference type="EMBL" id="CAH2071482.1"/>
    </source>
</evidence>
<reference evidence="1" key="1">
    <citation type="submission" date="2022-03" db="EMBL/GenBank/DDBJ databases">
        <authorList>
            <person name="Martin H S."/>
        </authorList>
    </citation>
    <scope>NUCLEOTIDE SEQUENCE</scope>
</reference>
<dbReference type="Proteomes" id="UP000837857">
    <property type="component" value="Chromosome 6"/>
</dbReference>
<organism evidence="1 2">
    <name type="scientific">Iphiclides podalirius</name>
    <name type="common">scarce swallowtail</name>
    <dbReference type="NCBI Taxonomy" id="110791"/>
    <lineage>
        <taxon>Eukaryota</taxon>
        <taxon>Metazoa</taxon>
        <taxon>Ecdysozoa</taxon>
        <taxon>Arthropoda</taxon>
        <taxon>Hexapoda</taxon>
        <taxon>Insecta</taxon>
        <taxon>Pterygota</taxon>
        <taxon>Neoptera</taxon>
        <taxon>Endopterygota</taxon>
        <taxon>Lepidoptera</taxon>
        <taxon>Glossata</taxon>
        <taxon>Ditrysia</taxon>
        <taxon>Papilionoidea</taxon>
        <taxon>Papilionidae</taxon>
        <taxon>Papilioninae</taxon>
        <taxon>Iphiclides</taxon>
    </lineage>
</organism>